<dbReference type="InterPro" id="IPR001148">
    <property type="entry name" value="CA_dom"/>
</dbReference>
<protein>
    <recommendedName>
        <fullName evidence="2">Alpha-carbonic anhydrase domain-containing protein</fullName>
    </recommendedName>
</protein>
<accession>A0A7S4S209</accession>
<evidence type="ECO:0000256" key="1">
    <source>
        <dbReference type="SAM" id="MobiDB-lite"/>
    </source>
</evidence>
<dbReference type="Gene3D" id="3.10.200.10">
    <property type="entry name" value="Alpha carbonic anhydrase"/>
    <property type="match status" value="1"/>
</dbReference>
<dbReference type="AlphaFoldDB" id="A0A7S4S209"/>
<sequence length="132" mass="13923">MTVPPCAEVVTWLVRTEAVVVPLEHVHRLRARVFALEGGTGNNRATMPLNGREVSVLAAARWAGPPPAGTTGGVPPGSGAGVGWQEATERELRAATRADAAMRVAERAEEHLKGLGARVQEVAEARETGEIE</sequence>
<gene>
    <name evidence="3" type="ORF">AMON00008_LOCUS43867</name>
</gene>
<feature type="region of interest" description="Disordered" evidence="1">
    <location>
        <begin position="63"/>
        <end position="86"/>
    </location>
</feature>
<dbReference type="PROSITE" id="PS51144">
    <property type="entry name" value="ALPHA_CA_2"/>
    <property type="match status" value="1"/>
</dbReference>
<dbReference type="EMBL" id="HBNR01062245">
    <property type="protein sequence ID" value="CAE4632087.1"/>
    <property type="molecule type" value="Transcribed_RNA"/>
</dbReference>
<reference evidence="3" key="1">
    <citation type="submission" date="2021-01" db="EMBL/GenBank/DDBJ databases">
        <authorList>
            <person name="Corre E."/>
            <person name="Pelletier E."/>
            <person name="Niang G."/>
            <person name="Scheremetjew M."/>
            <person name="Finn R."/>
            <person name="Kale V."/>
            <person name="Holt S."/>
            <person name="Cochrane G."/>
            <person name="Meng A."/>
            <person name="Brown T."/>
            <person name="Cohen L."/>
        </authorList>
    </citation>
    <scope>NUCLEOTIDE SEQUENCE</scope>
    <source>
        <strain evidence="3">CCMP3105</strain>
    </source>
</reference>
<dbReference type="SUPFAM" id="SSF51069">
    <property type="entry name" value="Carbonic anhydrase"/>
    <property type="match status" value="1"/>
</dbReference>
<proteinExistence type="predicted"/>
<dbReference type="InterPro" id="IPR036398">
    <property type="entry name" value="CA_dom_sf"/>
</dbReference>
<evidence type="ECO:0000313" key="3">
    <source>
        <dbReference type="EMBL" id="CAE4632087.1"/>
    </source>
</evidence>
<evidence type="ECO:0000259" key="2">
    <source>
        <dbReference type="PROSITE" id="PS51144"/>
    </source>
</evidence>
<name>A0A7S4S209_9DINO</name>
<feature type="compositionally biased region" description="Gly residues" evidence="1">
    <location>
        <begin position="70"/>
        <end position="82"/>
    </location>
</feature>
<organism evidence="3">
    <name type="scientific">Alexandrium monilatum</name>
    <dbReference type="NCBI Taxonomy" id="311494"/>
    <lineage>
        <taxon>Eukaryota</taxon>
        <taxon>Sar</taxon>
        <taxon>Alveolata</taxon>
        <taxon>Dinophyceae</taxon>
        <taxon>Gonyaulacales</taxon>
        <taxon>Pyrocystaceae</taxon>
        <taxon>Alexandrium</taxon>
    </lineage>
</organism>
<feature type="domain" description="Alpha-carbonic anhydrase" evidence="2">
    <location>
        <begin position="1"/>
        <end position="58"/>
    </location>
</feature>